<dbReference type="Pfam" id="PF21848">
    <property type="entry name" value="DUF6907"/>
    <property type="match status" value="1"/>
</dbReference>
<reference evidence="2 3" key="1">
    <citation type="submission" date="2021-01" db="EMBL/GenBank/DDBJ databases">
        <title>Streptomyces acididurans sp. nov., isolated from a peat swamp forest soil.</title>
        <authorList>
            <person name="Chantavorakit T."/>
            <person name="Duangmal K."/>
        </authorList>
    </citation>
    <scope>NUCLEOTIDE SEQUENCE [LARGE SCALE GENOMIC DNA]</scope>
    <source>
        <strain evidence="2 3">KK5PA1</strain>
    </source>
</reference>
<dbReference type="InterPro" id="IPR054202">
    <property type="entry name" value="DUF6907"/>
</dbReference>
<dbReference type="EMBL" id="JADKYB010000023">
    <property type="protein sequence ID" value="MBM9509186.1"/>
    <property type="molecule type" value="Genomic_DNA"/>
</dbReference>
<gene>
    <name evidence="2" type="ORF">ITX44_32490</name>
</gene>
<evidence type="ECO:0000256" key="1">
    <source>
        <dbReference type="SAM" id="MobiDB-lite"/>
    </source>
</evidence>
<feature type="region of interest" description="Disordered" evidence="1">
    <location>
        <begin position="1"/>
        <end position="29"/>
    </location>
</feature>
<accession>A0ABS2U361</accession>
<dbReference type="Proteomes" id="UP000749040">
    <property type="component" value="Unassembled WGS sequence"/>
</dbReference>
<organism evidence="2 3">
    <name type="scientific">Actinacidiphila acididurans</name>
    <dbReference type="NCBI Taxonomy" id="2784346"/>
    <lineage>
        <taxon>Bacteria</taxon>
        <taxon>Bacillati</taxon>
        <taxon>Actinomycetota</taxon>
        <taxon>Actinomycetes</taxon>
        <taxon>Kitasatosporales</taxon>
        <taxon>Streptomycetaceae</taxon>
        <taxon>Actinacidiphila</taxon>
    </lineage>
</organism>
<sequence>MTRTRTAPPGRPATLASVRSNGRRPVESAVRVPPGRTWTIASLEGDVARGYLPGWAEEDPSRIGIAPERMRHAVHDVIHRAPFDGQLLRLAEGGYGPGEQTWVLSGNIECIPEAGEDEQPFPVVNVHLIEDFWLTGLGPREVAVLAAQLRAQADRLEQEVRPRLVAYRADWAAHQPRSARRRGPRRS</sequence>
<dbReference type="RefSeq" id="WP_205361928.1">
    <property type="nucleotide sequence ID" value="NZ_JADKYB010000023.1"/>
</dbReference>
<comment type="caution">
    <text evidence="2">The sequence shown here is derived from an EMBL/GenBank/DDBJ whole genome shotgun (WGS) entry which is preliminary data.</text>
</comment>
<keyword evidence="3" id="KW-1185">Reference proteome</keyword>
<evidence type="ECO:0000313" key="2">
    <source>
        <dbReference type="EMBL" id="MBM9509186.1"/>
    </source>
</evidence>
<name>A0ABS2U361_9ACTN</name>
<proteinExistence type="predicted"/>
<evidence type="ECO:0000313" key="3">
    <source>
        <dbReference type="Proteomes" id="UP000749040"/>
    </source>
</evidence>
<protein>
    <submittedName>
        <fullName evidence="2">Uncharacterized protein</fullName>
    </submittedName>
</protein>